<dbReference type="InterPro" id="IPR036271">
    <property type="entry name" value="Tet_transcr_reg_TetR-rel_C_sf"/>
</dbReference>
<dbReference type="InterPro" id="IPR050109">
    <property type="entry name" value="HTH-type_TetR-like_transc_reg"/>
</dbReference>
<dbReference type="PANTHER" id="PTHR30055:SF234">
    <property type="entry name" value="HTH-TYPE TRANSCRIPTIONAL REGULATOR BETI"/>
    <property type="match status" value="1"/>
</dbReference>
<evidence type="ECO:0000256" key="4">
    <source>
        <dbReference type="PROSITE-ProRule" id="PRU00335"/>
    </source>
</evidence>
<dbReference type="Proteomes" id="UP001304769">
    <property type="component" value="Unassembled WGS sequence"/>
</dbReference>
<keyword evidence="2 4" id="KW-0238">DNA-binding</keyword>
<accession>A0ABU5T8N4</accession>
<evidence type="ECO:0000256" key="2">
    <source>
        <dbReference type="ARBA" id="ARBA00023125"/>
    </source>
</evidence>
<protein>
    <submittedName>
        <fullName evidence="7">Helix-turn-helix domain-containing protein</fullName>
    </submittedName>
</protein>
<gene>
    <name evidence="7" type="ORF">SPF06_13785</name>
</gene>
<keyword evidence="8" id="KW-1185">Reference proteome</keyword>
<comment type="caution">
    <text evidence="7">The sequence shown here is derived from an EMBL/GenBank/DDBJ whole genome shotgun (WGS) entry which is preliminary data.</text>
</comment>
<keyword evidence="1" id="KW-0805">Transcription regulation</keyword>
<evidence type="ECO:0000313" key="8">
    <source>
        <dbReference type="Proteomes" id="UP001304769"/>
    </source>
</evidence>
<keyword evidence="3" id="KW-0804">Transcription</keyword>
<proteinExistence type="predicted"/>
<feature type="DNA-binding region" description="H-T-H motif" evidence="4">
    <location>
        <begin position="45"/>
        <end position="64"/>
    </location>
</feature>
<dbReference type="SUPFAM" id="SSF48498">
    <property type="entry name" value="Tetracyclin repressor-like, C-terminal domain"/>
    <property type="match status" value="1"/>
</dbReference>
<feature type="domain" description="HTH tetR-type" evidence="6">
    <location>
        <begin position="22"/>
        <end position="82"/>
    </location>
</feature>
<dbReference type="PANTHER" id="PTHR30055">
    <property type="entry name" value="HTH-TYPE TRANSCRIPTIONAL REGULATOR RUTR"/>
    <property type="match status" value="1"/>
</dbReference>
<evidence type="ECO:0000256" key="1">
    <source>
        <dbReference type="ARBA" id="ARBA00023015"/>
    </source>
</evidence>
<dbReference type="InterPro" id="IPR009057">
    <property type="entry name" value="Homeodomain-like_sf"/>
</dbReference>
<dbReference type="PROSITE" id="PS50977">
    <property type="entry name" value="HTH_TETR_2"/>
    <property type="match status" value="1"/>
</dbReference>
<dbReference type="PRINTS" id="PR00455">
    <property type="entry name" value="HTHTETR"/>
</dbReference>
<dbReference type="SUPFAM" id="SSF46689">
    <property type="entry name" value="Homeodomain-like"/>
    <property type="match status" value="1"/>
</dbReference>
<evidence type="ECO:0000256" key="3">
    <source>
        <dbReference type="ARBA" id="ARBA00023163"/>
    </source>
</evidence>
<dbReference type="Gene3D" id="1.10.357.10">
    <property type="entry name" value="Tetracycline Repressor, domain 2"/>
    <property type="match status" value="1"/>
</dbReference>
<evidence type="ECO:0000259" key="6">
    <source>
        <dbReference type="PROSITE" id="PS50977"/>
    </source>
</evidence>
<dbReference type="InterPro" id="IPR001647">
    <property type="entry name" value="HTH_TetR"/>
</dbReference>
<evidence type="ECO:0000256" key="5">
    <source>
        <dbReference type="SAM" id="MobiDB-lite"/>
    </source>
</evidence>
<evidence type="ECO:0000313" key="7">
    <source>
        <dbReference type="EMBL" id="MEA5455801.1"/>
    </source>
</evidence>
<dbReference type="EMBL" id="JAYGGQ010000010">
    <property type="protein sequence ID" value="MEA5455801.1"/>
    <property type="molecule type" value="Genomic_DNA"/>
</dbReference>
<sequence>MSPPSSRPARRSSGRPKGADSAARREEILATAARVFSEEGYRGTSMSAIARACGLSQTGLLHYFPTKEDLLRAVMERRDALDSAIALAPTGERLRGWEFVESLVRLVRVNQGQPGIVRLYTTVSGEAVDAAHPANAWLVEHHTQAREMFRTAFREAAEDGTLRPDAPVEAMIRCLVAGMDGLQVQWLSDGSYEDMATDFEVLVEAFTARWKA</sequence>
<organism evidence="7 8">
    <name type="scientific">Sinomonas terricola</name>
    <dbReference type="NCBI Taxonomy" id="3110330"/>
    <lineage>
        <taxon>Bacteria</taxon>
        <taxon>Bacillati</taxon>
        <taxon>Actinomycetota</taxon>
        <taxon>Actinomycetes</taxon>
        <taxon>Micrococcales</taxon>
        <taxon>Micrococcaceae</taxon>
        <taxon>Sinomonas</taxon>
    </lineage>
</organism>
<name>A0ABU5T8N4_9MICC</name>
<dbReference type="Pfam" id="PF00440">
    <property type="entry name" value="TetR_N"/>
    <property type="match status" value="1"/>
</dbReference>
<feature type="region of interest" description="Disordered" evidence="5">
    <location>
        <begin position="1"/>
        <end position="24"/>
    </location>
</feature>
<dbReference type="RefSeq" id="WP_323279683.1">
    <property type="nucleotide sequence ID" value="NZ_JAYGGQ010000010.1"/>
</dbReference>
<reference evidence="7 8" key="1">
    <citation type="submission" date="2023-12" db="EMBL/GenBank/DDBJ databases">
        <title>Sinomonas terricola sp. nov, isolated from litchi orchard soil in Guangdong, PR China.</title>
        <authorList>
            <person name="Jiaxin W."/>
            <person name="Yang Z."/>
            <person name="Honghui Z."/>
        </authorList>
    </citation>
    <scope>NUCLEOTIDE SEQUENCE [LARGE SCALE GENOMIC DNA]</scope>
    <source>
        <strain evidence="7 8">JGH33</strain>
    </source>
</reference>